<dbReference type="Gene3D" id="3.30.230.30">
    <property type="entry name" value="Impact, N-terminal domain"/>
    <property type="match status" value="1"/>
</dbReference>
<dbReference type="SUPFAM" id="SSF54211">
    <property type="entry name" value="Ribosomal protein S5 domain 2-like"/>
    <property type="match status" value="1"/>
</dbReference>
<evidence type="ECO:0000313" key="2">
    <source>
        <dbReference type="EMBL" id="RUP78198.1"/>
    </source>
</evidence>
<name>A0A433ETH7_9MOLU</name>
<dbReference type="InterPro" id="IPR001498">
    <property type="entry name" value="Impact_N"/>
</dbReference>
<feature type="domain" description="Impact N-terminal" evidence="1">
    <location>
        <begin position="18"/>
        <end position="99"/>
    </location>
</feature>
<dbReference type="InterPro" id="IPR036956">
    <property type="entry name" value="Impact_N_sf"/>
</dbReference>
<organism evidence="2 3">
    <name type="scientific">Spiroplasma poulsonii</name>
    <dbReference type="NCBI Taxonomy" id="2138"/>
    <lineage>
        <taxon>Bacteria</taxon>
        <taxon>Bacillati</taxon>
        <taxon>Mycoplasmatota</taxon>
        <taxon>Mollicutes</taxon>
        <taxon>Entomoplasmatales</taxon>
        <taxon>Spiroplasmataceae</taxon>
        <taxon>Spiroplasma</taxon>
    </lineage>
</organism>
<comment type="caution">
    <text evidence="2">The sequence shown here is derived from an EMBL/GenBank/DDBJ whole genome shotgun (WGS) entry which is preliminary data.</text>
</comment>
<dbReference type="Pfam" id="PF01205">
    <property type="entry name" value="Impact_N"/>
    <property type="match status" value="1"/>
</dbReference>
<dbReference type="EMBL" id="RAHC01000001">
    <property type="protein sequence ID" value="RUP78198.1"/>
    <property type="molecule type" value="Genomic_DNA"/>
</dbReference>
<dbReference type="AlphaFoldDB" id="A0A433ETH7"/>
<gene>
    <name evidence="2" type="ORF">D6D54_01690</name>
</gene>
<dbReference type="InterPro" id="IPR020568">
    <property type="entry name" value="Ribosomal_Su5_D2-typ_SF"/>
</dbReference>
<evidence type="ECO:0000313" key="3">
    <source>
        <dbReference type="Proteomes" id="UP000274545"/>
    </source>
</evidence>
<reference evidence="2 3" key="1">
    <citation type="journal article" date="2019" name="Genome Biol. Evol.">
        <title>Toxin and genome evolution in a Drosophila defensive symbiosis.</title>
        <authorList>
            <person name="Ballinger M.J."/>
            <person name="Gawryluk R.M."/>
            <person name="Perlman S.J."/>
        </authorList>
    </citation>
    <scope>NUCLEOTIDE SEQUENCE [LARGE SCALE GENOMIC DNA]</scope>
    <source>
        <strain evidence="3">sNeo</strain>
    </source>
</reference>
<proteinExistence type="predicted"/>
<accession>A0A433ETH7</accession>
<dbReference type="RefSeq" id="WP_127092511.1">
    <property type="nucleotide sequence ID" value="NZ_RAHC01000001.1"/>
</dbReference>
<dbReference type="Proteomes" id="UP000274545">
    <property type="component" value="Unassembled WGS sequence"/>
</dbReference>
<evidence type="ECO:0000259" key="1">
    <source>
        <dbReference type="Pfam" id="PF01205"/>
    </source>
</evidence>
<protein>
    <submittedName>
        <fullName evidence="2">YigZ family protein</fullName>
    </submittedName>
</protein>
<sequence length="201" mass="23633">MYIIKKNKILTKELIIRNVKFLCFASYVQTETDVINFLRKYKNKKANHNAYAYVIGSRRENIYKTDNGEARHISGNTILENIIEKNLTNIIVLVHRYYNPIYNLPEDWIKNGYAIITRIILTSAQLEKINEQIKIGILLRPLNKVFLRELLDKNKINIVSRLIYRSDLIFTIIIDCNNSVLIELDNLIIKGIIYSYKILKN</sequence>